<dbReference type="RefSeq" id="WP_012622987.1">
    <property type="nucleotide sequence ID" value="NC_011879.1"/>
</dbReference>
<dbReference type="HOGENOM" id="CLU_1114052_0_0_11"/>
<keyword evidence="1" id="KW-1133">Transmembrane helix</keyword>
<dbReference type="KEGG" id="ach:Achl_4019"/>
<evidence type="ECO:0000313" key="2">
    <source>
        <dbReference type="EMBL" id="ACL41970.1"/>
    </source>
</evidence>
<accession>B8HHS3</accession>
<organism evidence="2 3">
    <name type="scientific">Pseudarthrobacter chlorophenolicus (strain ATCC 700700 / DSM 12829 / CIP 107037 / JCM 12360 / KCTC 9906 / NCIMB 13794 / A6)</name>
    <name type="common">Arthrobacter chlorophenolicus</name>
    <dbReference type="NCBI Taxonomy" id="452863"/>
    <lineage>
        <taxon>Bacteria</taxon>
        <taxon>Bacillati</taxon>
        <taxon>Actinomycetota</taxon>
        <taxon>Actinomycetes</taxon>
        <taxon>Micrococcales</taxon>
        <taxon>Micrococcaceae</taxon>
        <taxon>Pseudarthrobacter</taxon>
    </lineage>
</organism>
<keyword evidence="1" id="KW-0472">Membrane</keyword>
<dbReference type="EMBL" id="CP001342">
    <property type="protein sequence ID" value="ACL41970.1"/>
    <property type="molecule type" value="Genomic_DNA"/>
</dbReference>
<protein>
    <submittedName>
        <fullName evidence="2">Uncharacterized protein</fullName>
    </submittedName>
</protein>
<feature type="transmembrane region" description="Helical" evidence="1">
    <location>
        <begin position="128"/>
        <end position="147"/>
    </location>
</feature>
<keyword evidence="2" id="KW-0614">Plasmid</keyword>
<keyword evidence="3" id="KW-1185">Reference proteome</keyword>
<proteinExistence type="predicted"/>
<evidence type="ECO:0000256" key="1">
    <source>
        <dbReference type="SAM" id="Phobius"/>
    </source>
</evidence>
<dbReference type="AlphaFoldDB" id="B8HHS3"/>
<gene>
    <name evidence="2" type="ordered locus">Achl_4019</name>
</gene>
<dbReference type="OrthoDB" id="4949824at2"/>
<sequence length="249" mass="26912">MIRNNSEYMLADGSPRYGIRTTGLAQVSVATAPSLIRVGQTADAAALLDAAELKLAVQHRFVLDKYNHADADIISGLRADHPEELEEAEAIVAKRLGSPVVWMRGAKTAYTEAVIEEAQMDGTLMRQLAASLMSIGLTVAMMVIVIGLAAMKAPPLISLVIVTGIYLGTRPIQRKLGRTVDPGNLPTRIDREDARLLWDDVVNATLVAILQSKDVPIDQGTVKAALRGWNHTRYVGTVAQDLRTNPAQP</sequence>
<name>B8HHS3_PSECP</name>
<reference evidence="2" key="1">
    <citation type="submission" date="2009-01" db="EMBL/GenBank/DDBJ databases">
        <title>Complete sequence of plasmid1 of Arthrobacter chlorophenolicus A6.</title>
        <authorList>
            <consortium name="US DOE Joint Genome Institute"/>
            <person name="Lucas S."/>
            <person name="Copeland A."/>
            <person name="Lapidus A."/>
            <person name="Glavina del Rio T."/>
            <person name="Tice H."/>
            <person name="Bruce D."/>
            <person name="Goodwin L."/>
            <person name="Pitluck S."/>
            <person name="Goltsman E."/>
            <person name="Clum A."/>
            <person name="Larimer F."/>
            <person name="Land M."/>
            <person name="Hauser L."/>
            <person name="Kyrpides N."/>
            <person name="Mikhailova N."/>
            <person name="Jansson J."/>
            <person name="Richardson P."/>
        </authorList>
    </citation>
    <scope>NUCLEOTIDE SEQUENCE [LARGE SCALE GENOMIC DNA]</scope>
    <source>
        <strain evidence="2">A6</strain>
        <plasmid evidence="2">pACHL01</plasmid>
    </source>
</reference>
<evidence type="ECO:0000313" key="3">
    <source>
        <dbReference type="Proteomes" id="UP000002505"/>
    </source>
</evidence>
<geneLocation type="plasmid" evidence="2 3">
    <name>pACHL01</name>
</geneLocation>
<keyword evidence="1" id="KW-0812">Transmembrane</keyword>
<dbReference type="Proteomes" id="UP000002505">
    <property type="component" value="Plasmid pACHL01"/>
</dbReference>